<dbReference type="PANTHER" id="PTHR41521">
    <property type="match status" value="1"/>
</dbReference>
<dbReference type="EMBL" id="JAGSPC010000001">
    <property type="protein sequence ID" value="MBV7258817.1"/>
    <property type="molecule type" value="Genomic_DNA"/>
</dbReference>
<dbReference type="Proteomes" id="UP001138681">
    <property type="component" value="Unassembled WGS sequence"/>
</dbReference>
<dbReference type="Pfam" id="PF07045">
    <property type="entry name" value="DUF1330"/>
    <property type="match status" value="1"/>
</dbReference>
<dbReference type="InterPro" id="IPR010753">
    <property type="entry name" value="DUF1330"/>
</dbReference>
<dbReference type="PANTHER" id="PTHR41521:SF4">
    <property type="entry name" value="BLR0684 PROTEIN"/>
    <property type="match status" value="1"/>
</dbReference>
<dbReference type="AlphaFoldDB" id="A0A9X1JNW8"/>
<organism evidence="2 3">
    <name type="scientific">Erythrobacter crassostreae</name>
    <dbReference type="NCBI Taxonomy" id="2828328"/>
    <lineage>
        <taxon>Bacteria</taxon>
        <taxon>Pseudomonadati</taxon>
        <taxon>Pseudomonadota</taxon>
        <taxon>Alphaproteobacteria</taxon>
        <taxon>Sphingomonadales</taxon>
        <taxon>Erythrobacteraceae</taxon>
        <taxon>Erythrobacter/Porphyrobacter group</taxon>
        <taxon>Erythrobacter</taxon>
    </lineage>
</organism>
<accession>A0A9X1JNW8</accession>
<name>A0A9X1JNW8_9SPHN</name>
<keyword evidence="3" id="KW-1185">Reference proteome</keyword>
<proteinExistence type="predicted"/>
<evidence type="ECO:0000313" key="3">
    <source>
        <dbReference type="Proteomes" id="UP001138681"/>
    </source>
</evidence>
<feature type="domain" description="DUF1330" evidence="1">
    <location>
        <begin position="3"/>
        <end position="95"/>
    </location>
</feature>
<gene>
    <name evidence="2" type="ORF">KCG46_04395</name>
</gene>
<dbReference type="RefSeq" id="WP_218404089.1">
    <property type="nucleotide sequence ID" value="NZ_JAGSPC010000001.1"/>
</dbReference>
<comment type="caution">
    <text evidence="2">The sequence shown here is derived from an EMBL/GenBank/DDBJ whole genome shotgun (WGS) entry which is preliminary data.</text>
</comment>
<evidence type="ECO:0000259" key="1">
    <source>
        <dbReference type="Pfam" id="PF07045"/>
    </source>
</evidence>
<protein>
    <submittedName>
        <fullName evidence="2">DUF1330 domain-containing protein</fullName>
    </submittedName>
</protein>
<reference evidence="2" key="1">
    <citation type="submission" date="2021-04" db="EMBL/GenBank/DDBJ databases">
        <authorList>
            <person name="Pira H."/>
            <person name="Risdian C."/>
            <person name="Wink J."/>
        </authorList>
    </citation>
    <scope>NUCLEOTIDE SEQUENCE</scope>
    <source>
        <strain evidence="2">WH158</strain>
    </source>
</reference>
<sequence>MAVYMISRLTIHDRAQYDKYEERFMDIFEKFDGKMLSVDEEPQDLSGKWNATRSVLIEFPDKPKLVAWLTSPEYQEIGKFRDAGSTAEAIIVKGLEDD</sequence>
<evidence type="ECO:0000313" key="2">
    <source>
        <dbReference type="EMBL" id="MBV7258817.1"/>
    </source>
</evidence>